<dbReference type="InParanoid" id="K1PAS1"/>
<dbReference type="EMBL" id="JH818208">
    <property type="protein sequence ID" value="EKC20897.1"/>
    <property type="molecule type" value="Genomic_DNA"/>
</dbReference>
<name>K1PAS1_MAGGI</name>
<dbReference type="HOGENOM" id="CLU_453615_0_0_1"/>
<organism evidence="1">
    <name type="scientific">Magallana gigas</name>
    <name type="common">Pacific oyster</name>
    <name type="synonym">Crassostrea gigas</name>
    <dbReference type="NCBI Taxonomy" id="29159"/>
    <lineage>
        <taxon>Eukaryota</taxon>
        <taxon>Metazoa</taxon>
        <taxon>Spiralia</taxon>
        <taxon>Lophotrochozoa</taxon>
        <taxon>Mollusca</taxon>
        <taxon>Bivalvia</taxon>
        <taxon>Autobranchia</taxon>
        <taxon>Pteriomorphia</taxon>
        <taxon>Ostreida</taxon>
        <taxon>Ostreoidea</taxon>
        <taxon>Ostreidae</taxon>
        <taxon>Magallana</taxon>
    </lineage>
</organism>
<dbReference type="AlphaFoldDB" id="K1PAS1"/>
<proteinExistence type="predicted"/>
<accession>K1PAS1</accession>
<evidence type="ECO:0000313" key="1">
    <source>
        <dbReference type="EMBL" id="EKC20897.1"/>
    </source>
</evidence>
<sequence length="602" mass="69135">MDPIPPTPIISISQRCRPRMPRKQDLEALREFLKHTDTRTVALALQITGCLDRRLDVGDITWGELFRTLVFRDYSFVSSDDLCRRFFDHGYQELARSLYMHLLYAESHSQSLVTVKRSVPINKKSIHLYFKNLKRLVHNAQFKDPRSFFRKQARLLQNQIQHERAESKRQFLSDKYIALLGAEIDAIAITYDVTLPDQDIFTELKSLAVNSTDASISEVVFFGRKANALAIAKKFSEGEDMVKQAHCCANFTGPCLEIANMIYIDVYFKLWQFEQTPTTELKESLLYEGSKGLWALSEEEEEIRNLWKRMFLLRMIFCLVGLSNKGRCIPGCVICEEDVDRAEKYMNEIDLKDIEARREMMYYIAKARIKQLRRMFDDANSEIDRAEAIAQSGNFKEIDSIMEYRSFLKKLGSETEVKTVLDEQHEDLADAPSLLIPSLESLGLTETRDSEETSVKVEPYMVDKVGNQPHNVDGVVLEPSPYNSWSVLGGQFPSASSSEQSDDSVEYSIISKEPVQETHRPRLCLDCPRNSIEPVQNIPQDLYSALEIKDATKLDSLILNYRNDPHVNQVVTEQDRNCLTLSTHEILSDDDNRLRLSSFDNG</sequence>
<gene>
    <name evidence="1" type="ORF">CGI_10005059</name>
</gene>
<protein>
    <submittedName>
        <fullName evidence="1">Uncharacterized protein</fullName>
    </submittedName>
</protein>
<reference evidence="1" key="1">
    <citation type="journal article" date="2012" name="Nature">
        <title>The oyster genome reveals stress adaptation and complexity of shell formation.</title>
        <authorList>
            <person name="Zhang G."/>
            <person name="Fang X."/>
            <person name="Guo X."/>
            <person name="Li L."/>
            <person name="Luo R."/>
            <person name="Xu F."/>
            <person name="Yang P."/>
            <person name="Zhang L."/>
            <person name="Wang X."/>
            <person name="Qi H."/>
            <person name="Xiong Z."/>
            <person name="Que H."/>
            <person name="Xie Y."/>
            <person name="Holland P.W."/>
            <person name="Paps J."/>
            <person name="Zhu Y."/>
            <person name="Wu F."/>
            <person name="Chen Y."/>
            <person name="Wang J."/>
            <person name="Peng C."/>
            <person name="Meng J."/>
            <person name="Yang L."/>
            <person name="Liu J."/>
            <person name="Wen B."/>
            <person name="Zhang N."/>
            <person name="Huang Z."/>
            <person name="Zhu Q."/>
            <person name="Feng Y."/>
            <person name="Mount A."/>
            <person name="Hedgecock D."/>
            <person name="Xu Z."/>
            <person name="Liu Y."/>
            <person name="Domazet-Loso T."/>
            <person name="Du Y."/>
            <person name="Sun X."/>
            <person name="Zhang S."/>
            <person name="Liu B."/>
            <person name="Cheng P."/>
            <person name="Jiang X."/>
            <person name="Li J."/>
            <person name="Fan D."/>
            <person name="Wang W."/>
            <person name="Fu W."/>
            <person name="Wang T."/>
            <person name="Wang B."/>
            <person name="Zhang J."/>
            <person name="Peng Z."/>
            <person name="Li Y."/>
            <person name="Li N."/>
            <person name="Wang J."/>
            <person name="Chen M."/>
            <person name="He Y."/>
            <person name="Tan F."/>
            <person name="Song X."/>
            <person name="Zheng Q."/>
            <person name="Huang R."/>
            <person name="Yang H."/>
            <person name="Du X."/>
            <person name="Chen L."/>
            <person name="Yang M."/>
            <person name="Gaffney P.M."/>
            <person name="Wang S."/>
            <person name="Luo L."/>
            <person name="She Z."/>
            <person name="Ming Y."/>
            <person name="Huang W."/>
            <person name="Zhang S."/>
            <person name="Huang B."/>
            <person name="Zhang Y."/>
            <person name="Qu T."/>
            <person name="Ni P."/>
            <person name="Miao G."/>
            <person name="Wang J."/>
            <person name="Wang Q."/>
            <person name="Steinberg C.E."/>
            <person name="Wang H."/>
            <person name="Li N."/>
            <person name="Qian L."/>
            <person name="Zhang G."/>
            <person name="Li Y."/>
            <person name="Yang H."/>
            <person name="Liu X."/>
            <person name="Wang J."/>
            <person name="Yin Y."/>
            <person name="Wang J."/>
        </authorList>
    </citation>
    <scope>NUCLEOTIDE SEQUENCE [LARGE SCALE GENOMIC DNA]</scope>
    <source>
        <strain evidence="1">05x7-T-G4-1.051#20</strain>
    </source>
</reference>